<sequence>MFTQMQIFEVEPGYSYVVERTQIIDGVYLEVFKQPGYEDDAILYIGDNEILFKWEDEARSIFSELDTADPIELLAILAQAPKVLA</sequence>
<dbReference type="RefSeq" id="WP_268639360.1">
    <property type="nucleotide sequence ID" value="NZ_JAMDLZ010000042.1"/>
</dbReference>
<name>A0ABT4EUQ6_9BACI</name>
<protein>
    <recommendedName>
        <fullName evidence="3">Pullulanase</fullName>
    </recommendedName>
</protein>
<comment type="caution">
    <text evidence="1">The sequence shown here is derived from an EMBL/GenBank/DDBJ whole genome shotgun (WGS) entry which is preliminary data.</text>
</comment>
<evidence type="ECO:0000313" key="2">
    <source>
        <dbReference type="Proteomes" id="UP001527052"/>
    </source>
</evidence>
<proteinExistence type="predicted"/>
<organism evidence="1 2">
    <name type="scientific">Lysinibacillus xylanilyticus</name>
    <dbReference type="NCBI Taxonomy" id="582475"/>
    <lineage>
        <taxon>Bacteria</taxon>
        <taxon>Bacillati</taxon>
        <taxon>Bacillota</taxon>
        <taxon>Bacilli</taxon>
        <taxon>Bacillales</taxon>
        <taxon>Bacillaceae</taxon>
        <taxon>Lysinibacillus</taxon>
    </lineage>
</organism>
<keyword evidence="2" id="KW-1185">Reference proteome</keyword>
<evidence type="ECO:0000313" key="1">
    <source>
        <dbReference type="EMBL" id="MCY9549400.1"/>
    </source>
</evidence>
<accession>A0ABT4EUQ6</accession>
<gene>
    <name evidence="1" type="ORF">M5W82_21180</name>
</gene>
<reference evidence="1 2" key="1">
    <citation type="submission" date="2022-05" db="EMBL/GenBank/DDBJ databases">
        <title>Genome Sequencing of Bee-Associated Microbes.</title>
        <authorList>
            <person name="Dunlap C."/>
        </authorList>
    </citation>
    <scope>NUCLEOTIDE SEQUENCE [LARGE SCALE GENOMIC DNA]</scope>
    <source>
        <strain evidence="1 2">NRRL BD-083</strain>
    </source>
</reference>
<dbReference type="Proteomes" id="UP001527052">
    <property type="component" value="Unassembled WGS sequence"/>
</dbReference>
<dbReference type="EMBL" id="JAMDLZ010000042">
    <property type="protein sequence ID" value="MCY9549400.1"/>
    <property type="molecule type" value="Genomic_DNA"/>
</dbReference>
<evidence type="ECO:0008006" key="3">
    <source>
        <dbReference type="Google" id="ProtNLM"/>
    </source>
</evidence>